<dbReference type="EMBL" id="JADZGI010000001">
    <property type="protein sequence ID" value="MBH0113668.1"/>
    <property type="molecule type" value="Genomic_DNA"/>
</dbReference>
<evidence type="ECO:0000313" key="2">
    <source>
        <dbReference type="Proteomes" id="UP000617634"/>
    </source>
</evidence>
<protein>
    <submittedName>
        <fullName evidence="1">Helix-turn-helix domain-containing protein</fullName>
    </submittedName>
</protein>
<name>A0A931HDZ5_9SPHN</name>
<comment type="caution">
    <text evidence="1">The sequence shown here is derived from an EMBL/GenBank/DDBJ whole genome shotgun (WGS) entry which is preliminary data.</text>
</comment>
<sequence length="128" mass="14016">MSFHDKLLSRKGRARVGSSVDILNPEDLSDIQNRGIPNASAIDTLVPLARPATGRVNGTGVKPAFAHKEIETMLAEAPPFSVRSLATRWDCSQGAVRNLIRAGKISHFRIGDLIRIPAEEVGRFECRQ</sequence>
<dbReference type="AlphaFoldDB" id="A0A931HDZ5"/>
<gene>
    <name evidence="1" type="ORF">I5E68_11985</name>
</gene>
<organism evidence="1 2">
    <name type="scientific">Novosphingobium aureum</name>
    <dbReference type="NCBI Taxonomy" id="2792964"/>
    <lineage>
        <taxon>Bacteria</taxon>
        <taxon>Pseudomonadati</taxon>
        <taxon>Pseudomonadota</taxon>
        <taxon>Alphaproteobacteria</taxon>
        <taxon>Sphingomonadales</taxon>
        <taxon>Sphingomonadaceae</taxon>
        <taxon>Novosphingobium</taxon>
    </lineage>
</organism>
<proteinExistence type="predicted"/>
<reference evidence="1" key="1">
    <citation type="submission" date="2020-11" db="EMBL/GenBank/DDBJ databases">
        <title>Novosphingobium aureum sp. nov., a marine bacterium isolated from sediment of a salt flat.</title>
        <authorList>
            <person name="Yoo Y."/>
            <person name="Kim J.-J."/>
        </authorList>
    </citation>
    <scope>NUCLEOTIDE SEQUENCE</scope>
    <source>
        <strain evidence="1">YJ-S2-02</strain>
    </source>
</reference>
<dbReference type="RefSeq" id="WP_197163996.1">
    <property type="nucleotide sequence ID" value="NZ_JADZGI010000001.1"/>
</dbReference>
<evidence type="ECO:0000313" key="1">
    <source>
        <dbReference type="EMBL" id="MBH0113668.1"/>
    </source>
</evidence>
<accession>A0A931HDZ5</accession>
<keyword evidence="2" id="KW-1185">Reference proteome</keyword>
<dbReference type="Proteomes" id="UP000617634">
    <property type="component" value="Unassembled WGS sequence"/>
</dbReference>